<dbReference type="InterPro" id="IPR001878">
    <property type="entry name" value="Znf_CCHC"/>
</dbReference>
<reference evidence="4" key="1">
    <citation type="submission" date="2018-02" db="EMBL/GenBank/DDBJ databases">
        <authorList>
            <person name="Cohen D.B."/>
            <person name="Kent A.D."/>
        </authorList>
    </citation>
    <scope>NUCLEOTIDE SEQUENCE</scope>
</reference>
<dbReference type="EMBL" id="OIVN01005334">
    <property type="protein sequence ID" value="SPD21969.1"/>
    <property type="molecule type" value="Genomic_DNA"/>
</dbReference>
<name>A0A2N9ID42_FAGSY</name>
<accession>A0A2N9ID42</accession>
<evidence type="ECO:0000256" key="2">
    <source>
        <dbReference type="SAM" id="MobiDB-lite"/>
    </source>
</evidence>
<evidence type="ECO:0000256" key="1">
    <source>
        <dbReference type="PROSITE-ProRule" id="PRU00047"/>
    </source>
</evidence>
<dbReference type="GO" id="GO:0003824">
    <property type="term" value="F:catalytic activity"/>
    <property type="evidence" value="ECO:0007669"/>
    <property type="project" value="InterPro"/>
</dbReference>
<feature type="compositionally biased region" description="Basic and acidic residues" evidence="2">
    <location>
        <begin position="210"/>
        <end position="227"/>
    </location>
</feature>
<dbReference type="Gene3D" id="3.60.10.10">
    <property type="entry name" value="Endonuclease/exonuclease/phosphatase"/>
    <property type="match status" value="1"/>
</dbReference>
<gene>
    <name evidence="4" type="ORF">FSB_LOCUS49851</name>
</gene>
<proteinExistence type="predicted"/>
<dbReference type="PANTHER" id="PTHR33116">
    <property type="entry name" value="REVERSE TRANSCRIPTASE ZINC-BINDING DOMAIN-CONTAINING PROTEIN-RELATED-RELATED"/>
    <property type="match status" value="1"/>
</dbReference>
<feature type="domain" description="CCHC-type" evidence="3">
    <location>
        <begin position="163"/>
        <end position="176"/>
    </location>
</feature>
<dbReference type="InterPro" id="IPR036691">
    <property type="entry name" value="Endo/exonu/phosph_ase_sf"/>
</dbReference>
<feature type="region of interest" description="Disordered" evidence="2">
    <location>
        <begin position="207"/>
        <end position="241"/>
    </location>
</feature>
<organism evidence="4">
    <name type="scientific">Fagus sylvatica</name>
    <name type="common">Beechnut</name>
    <dbReference type="NCBI Taxonomy" id="28930"/>
    <lineage>
        <taxon>Eukaryota</taxon>
        <taxon>Viridiplantae</taxon>
        <taxon>Streptophyta</taxon>
        <taxon>Embryophyta</taxon>
        <taxon>Tracheophyta</taxon>
        <taxon>Spermatophyta</taxon>
        <taxon>Magnoliopsida</taxon>
        <taxon>eudicotyledons</taxon>
        <taxon>Gunneridae</taxon>
        <taxon>Pentapetalae</taxon>
        <taxon>rosids</taxon>
        <taxon>fabids</taxon>
        <taxon>Fagales</taxon>
        <taxon>Fagaceae</taxon>
        <taxon>Fagus</taxon>
    </lineage>
</organism>
<protein>
    <recommendedName>
        <fullName evidence="3">CCHC-type domain-containing protein</fullName>
    </recommendedName>
</protein>
<dbReference type="SUPFAM" id="SSF56219">
    <property type="entry name" value="DNase I-like"/>
    <property type="match status" value="1"/>
</dbReference>
<dbReference type="PROSITE" id="PS50158">
    <property type="entry name" value="ZF_CCHC"/>
    <property type="match status" value="1"/>
</dbReference>
<dbReference type="GO" id="GO:0008270">
    <property type="term" value="F:zinc ion binding"/>
    <property type="evidence" value="ECO:0007669"/>
    <property type="project" value="UniProtKB-KW"/>
</dbReference>
<dbReference type="GO" id="GO:0003676">
    <property type="term" value="F:nucleic acid binding"/>
    <property type="evidence" value="ECO:0007669"/>
    <property type="project" value="InterPro"/>
</dbReference>
<dbReference type="InterPro" id="IPR000477">
    <property type="entry name" value="RT_dom"/>
</dbReference>
<dbReference type="Pfam" id="PF14392">
    <property type="entry name" value="zf-CCHC_4"/>
    <property type="match status" value="1"/>
</dbReference>
<evidence type="ECO:0000259" key="3">
    <source>
        <dbReference type="PROSITE" id="PS50158"/>
    </source>
</evidence>
<dbReference type="PANTHER" id="PTHR33116:SF86">
    <property type="entry name" value="REVERSE TRANSCRIPTASE DOMAIN-CONTAINING PROTEIN"/>
    <property type="match status" value="1"/>
</dbReference>
<keyword evidence="1" id="KW-0862">Zinc</keyword>
<sequence>MAEELAELCRRMQLSDKEKLRINLRKDPIVKSKKEAQFSILFKLLTTWTFNMEAFKGTVRSLWVGRRGVTIRAIEDNLFMAVFQERDDLERFLLRGRICMELGKLLEVDVPENGLGWGKYLRIRVEIDVREPLLRGRIVQGVKGEAADPFWVDFKYEHLPIFCYRCGRLGHSNNECIEGRRSNRTKEIHGEMWGSWLRVPLLRGPQVRQARQDRTQSADDHSDRNGLTEEGQSSPAPVVNGVPEVVADSVGVGPEVGDEIDSNTHTLEPRDQVHPQNWGLGNSDPNPMIFEFDTTLHGARDMRLTQDEVEVVVIPAMEPAGMHATDSAKYSEPVEPILSNTTLSKYPTTAGPSKPTTWKKHVRKVSTSGEDPGSIIPCPGKRKLVSQVDKASALEELPSSKRRLIIGEGCMGVEQRGLGGGLALLWDSNVEVHIQNYSEHHINANVVQTDGIQWRITGFYGHPETSLRHRSWSLLRQLRALSDDPWMVMGDFNEITRLEEMVGRIDRNATQMALFRETLLDCELIDLGFTGSALTWSNNRKQNALVRARLDRMVANLGWRSLFPLVVVSHLAVACSDYMGLLVDTNANSGVQRVERRQKKVFRFEKNWVREAGCEDIIAGAWDIHPAGTAMFRVVEKIKNCRISLIQWSQAHVRITPKLIEDKTKQLQALEQEPTEIYDGAAVKALRCELNTLRAKEETMWRQRSRIKWLTEGDQNTRFFHESASQRRRTNTIHGLWDRNQVWQTEPVELERVAVEYFNQIFSSSNPQAIDDVVSEVEGVVTPSMNIDLMKPFVCEEVQKALFQMHPTKAPGLDVATPERMSQFRPISLCNVLYKIASKVLVNKMKTMLPQVISESQSAFVPGRMITDNVIIAFETIHYLKNLRQGNNVQMAAKLDMSKAYDKVEWDYLQAIMLKMGFHLNWVKLIMACVTTATYAIMVNGEPKGATSNECRALHDLLALYANASGQVVNTDKTVLFFSYNTPQHTCDSICSIFGSDPMTQFEKYLGLPPVVGRAKRRAFNEIKDRVWRRLQGWKEKLLSQAGREVLIKAVIQAIPTYAMSCFKFPAGFCAELSAMATRFWWGQRGVERKIHWLSKSKLIKSKNKGGMGFRDLQLFNKALLARQGWRLLHQPASLLCRVLKAKYFPNQSFLEAAVLGNASYIWSSICEAKEVLINGTRWRVGRGDKIKIWNDRWLPSPSTFRVISPMSGLDPEATVDTLICVDSMSWNLPLLHSMFLNCDVESILAIPSSKRKPSDVLIWNGTKKGTFSVKSAYRMLYSYQNAAEASSSSATNSATQFWSSIWATSVPPKVRVFDKGIFNTFSCVWCEDEAETEDHLLWRCEFAQRVWKECPVNFASQVHGDMSFSDFIDCCVVDLGSPSLEITFCTAWAIWKARNELIWNNHITPVTELCQQAARLALDFLESGTMIREAFTPPNGLAECITSFVQFDSLQ</sequence>
<dbReference type="CDD" id="cd01650">
    <property type="entry name" value="RT_nLTR_like"/>
    <property type="match status" value="1"/>
</dbReference>
<evidence type="ECO:0000313" key="4">
    <source>
        <dbReference type="EMBL" id="SPD21969.1"/>
    </source>
</evidence>
<keyword evidence="1" id="KW-0863">Zinc-finger</keyword>
<keyword evidence="1" id="KW-0479">Metal-binding</keyword>
<dbReference type="Pfam" id="PF00078">
    <property type="entry name" value="RVT_1"/>
    <property type="match status" value="1"/>
</dbReference>
<dbReference type="InterPro" id="IPR025836">
    <property type="entry name" value="Zn_knuckle_CX2CX4HX4C"/>
</dbReference>